<sequence>MINNSSLDKWNRLRQKDLNNQFRNEVINGLNCSPFEAGAVLDTAGKGGRVLYYYIFKAQDQIGSATVKNGFSIPRF</sequence>
<organism evidence="1 2">
    <name type="scientific">Candidatus Scalindua rubra</name>
    <dbReference type="NCBI Taxonomy" id="1872076"/>
    <lineage>
        <taxon>Bacteria</taxon>
        <taxon>Pseudomonadati</taxon>
        <taxon>Planctomycetota</taxon>
        <taxon>Candidatus Brocadiia</taxon>
        <taxon>Candidatus Brocadiales</taxon>
        <taxon>Candidatus Scalinduaceae</taxon>
        <taxon>Candidatus Scalindua</taxon>
    </lineage>
</organism>
<protein>
    <submittedName>
        <fullName evidence="1">Uncharacterized protein</fullName>
    </submittedName>
</protein>
<gene>
    <name evidence="1" type="ORF">SCARUB_02277</name>
</gene>
<evidence type="ECO:0000313" key="1">
    <source>
        <dbReference type="EMBL" id="ODS32573.1"/>
    </source>
</evidence>
<dbReference type="EMBL" id="MAYW01000056">
    <property type="protein sequence ID" value="ODS32573.1"/>
    <property type="molecule type" value="Genomic_DNA"/>
</dbReference>
<dbReference type="AlphaFoldDB" id="A0A1E3XAE1"/>
<proteinExistence type="predicted"/>
<name>A0A1E3XAE1_9BACT</name>
<evidence type="ECO:0000313" key="2">
    <source>
        <dbReference type="Proteomes" id="UP000094056"/>
    </source>
</evidence>
<reference evidence="1 2" key="1">
    <citation type="submission" date="2016-07" db="EMBL/GenBank/DDBJ databases">
        <title>Draft genome of Scalindua rubra, obtained from a brine-seawater interface in the Red Sea, sheds light on salt adaptation in anammox bacteria.</title>
        <authorList>
            <person name="Speth D.R."/>
            <person name="Lagkouvardos I."/>
            <person name="Wang Y."/>
            <person name="Qian P.-Y."/>
            <person name="Dutilh B.E."/>
            <person name="Jetten M.S."/>
        </authorList>
    </citation>
    <scope>NUCLEOTIDE SEQUENCE [LARGE SCALE GENOMIC DNA]</scope>
    <source>
        <strain evidence="1">BSI-1</strain>
    </source>
</reference>
<accession>A0A1E3XAE1</accession>
<dbReference type="Proteomes" id="UP000094056">
    <property type="component" value="Unassembled WGS sequence"/>
</dbReference>
<comment type="caution">
    <text evidence="1">The sequence shown here is derived from an EMBL/GenBank/DDBJ whole genome shotgun (WGS) entry which is preliminary data.</text>
</comment>